<feature type="domain" description="Globin-sensor" evidence="1">
    <location>
        <begin position="14"/>
        <end position="184"/>
    </location>
</feature>
<organism evidence="2 3">
    <name type="scientific">Candolleomyces eurysporus</name>
    <dbReference type="NCBI Taxonomy" id="2828524"/>
    <lineage>
        <taxon>Eukaryota</taxon>
        <taxon>Fungi</taxon>
        <taxon>Dikarya</taxon>
        <taxon>Basidiomycota</taxon>
        <taxon>Agaricomycotina</taxon>
        <taxon>Agaricomycetes</taxon>
        <taxon>Agaricomycetidae</taxon>
        <taxon>Agaricales</taxon>
        <taxon>Agaricineae</taxon>
        <taxon>Psathyrellaceae</taxon>
        <taxon>Candolleomyces</taxon>
    </lineage>
</organism>
<evidence type="ECO:0000313" key="3">
    <source>
        <dbReference type="Proteomes" id="UP001140091"/>
    </source>
</evidence>
<dbReference type="SUPFAM" id="SSF46458">
    <property type="entry name" value="Globin-like"/>
    <property type="match status" value="1"/>
</dbReference>
<dbReference type="Proteomes" id="UP001140091">
    <property type="component" value="Unassembled WGS sequence"/>
</dbReference>
<protein>
    <recommendedName>
        <fullName evidence="1">Globin-sensor domain-containing protein</fullName>
    </recommendedName>
</protein>
<gene>
    <name evidence="2" type="ORF">H1R20_g11308</name>
</gene>
<dbReference type="GO" id="GO:0019825">
    <property type="term" value="F:oxygen binding"/>
    <property type="evidence" value="ECO:0007669"/>
    <property type="project" value="InterPro"/>
</dbReference>
<evidence type="ECO:0000259" key="1">
    <source>
        <dbReference type="Pfam" id="PF11563"/>
    </source>
</evidence>
<dbReference type="InterPro" id="IPR009050">
    <property type="entry name" value="Globin-like_sf"/>
</dbReference>
<dbReference type="PANTHER" id="PTHR42071">
    <property type="entry name" value="PROTOGLOBIN DOMAIN-CONTAINING PROTEIN"/>
    <property type="match status" value="1"/>
</dbReference>
<sequence>MQIINEASLEDFPTRVQYLKDFIGFTAEDVAALHAAKPVVAPLVPTIVDMVYEKLLSFSVTAKAFVPRQTGYQGAIPTKLSDLSADHPQIKFRKDFLARYLVKLVTMDYDKIASWEYLDKVGLMHTGHMGFAHRESKPPLRVEYIHCAILLGYVEDIVVNAVLTHPDLDNETKTVVLRALNKVRDL</sequence>
<comment type="caution">
    <text evidence="2">The sequence shown here is derived from an EMBL/GenBank/DDBJ whole genome shotgun (WGS) entry which is preliminary data.</text>
</comment>
<name>A0A9W8ME46_9AGAR</name>
<reference evidence="2" key="1">
    <citation type="submission" date="2022-06" db="EMBL/GenBank/DDBJ databases">
        <title>Genome Sequence of Candolleomyces eurysporus.</title>
        <authorList>
            <person name="Buettner E."/>
        </authorList>
    </citation>
    <scope>NUCLEOTIDE SEQUENCE</scope>
    <source>
        <strain evidence="2">VTCC 930004</strain>
    </source>
</reference>
<accession>A0A9W8ME46</accession>
<dbReference type="PANTHER" id="PTHR42071:SF1">
    <property type="entry name" value="GLOBIN-SENSOR DOMAIN-CONTAINING PROTEIN"/>
    <property type="match status" value="1"/>
</dbReference>
<dbReference type="InterPro" id="IPR044398">
    <property type="entry name" value="Globin-sensor_dom"/>
</dbReference>
<dbReference type="InterPro" id="IPR012292">
    <property type="entry name" value="Globin/Proto"/>
</dbReference>
<dbReference type="GO" id="GO:0020037">
    <property type="term" value="F:heme binding"/>
    <property type="evidence" value="ECO:0007669"/>
    <property type="project" value="InterPro"/>
</dbReference>
<dbReference type="EMBL" id="JANBPK010001117">
    <property type="protein sequence ID" value="KAJ2925778.1"/>
    <property type="molecule type" value="Genomic_DNA"/>
</dbReference>
<feature type="non-terminal residue" evidence="2">
    <location>
        <position position="1"/>
    </location>
</feature>
<dbReference type="AlphaFoldDB" id="A0A9W8ME46"/>
<evidence type="ECO:0000313" key="2">
    <source>
        <dbReference type="EMBL" id="KAJ2925778.1"/>
    </source>
</evidence>
<proteinExistence type="predicted"/>
<dbReference type="Pfam" id="PF11563">
    <property type="entry name" value="Protoglobin"/>
    <property type="match status" value="1"/>
</dbReference>
<keyword evidence="3" id="KW-1185">Reference proteome</keyword>
<dbReference type="OrthoDB" id="10027058at2759"/>
<dbReference type="Gene3D" id="1.10.490.10">
    <property type="entry name" value="Globins"/>
    <property type="match status" value="1"/>
</dbReference>